<keyword evidence="2 7" id="KW-0812">Transmembrane</keyword>
<gene>
    <name evidence="9" type="ORF">DFH94DRAFT_144060</name>
</gene>
<dbReference type="InterPro" id="IPR003439">
    <property type="entry name" value="ABC_transporter-like_ATP-bd"/>
</dbReference>
<dbReference type="Gene3D" id="3.40.50.300">
    <property type="entry name" value="P-loop containing nucleotide triphosphate hydrolases"/>
    <property type="match status" value="1"/>
</dbReference>
<dbReference type="AlphaFoldDB" id="A0A9P5JYY3"/>
<dbReference type="Proteomes" id="UP000759537">
    <property type="component" value="Unassembled WGS sequence"/>
</dbReference>
<dbReference type="Gene3D" id="1.20.1560.10">
    <property type="entry name" value="ABC transporter type 1, transmembrane domain"/>
    <property type="match status" value="1"/>
</dbReference>
<dbReference type="InterPro" id="IPR039421">
    <property type="entry name" value="Type_1_exporter"/>
</dbReference>
<dbReference type="InterPro" id="IPR003593">
    <property type="entry name" value="AAA+_ATPase"/>
</dbReference>
<evidence type="ECO:0000313" key="9">
    <source>
        <dbReference type="EMBL" id="KAF8472936.1"/>
    </source>
</evidence>
<keyword evidence="6 7" id="KW-0472">Membrane</keyword>
<name>A0A9P5JYY3_9AGAM</name>
<evidence type="ECO:0000256" key="5">
    <source>
        <dbReference type="ARBA" id="ARBA00022989"/>
    </source>
</evidence>
<evidence type="ECO:0000256" key="4">
    <source>
        <dbReference type="ARBA" id="ARBA00022840"/>
    </source>
</evidence>
<dbReference type="PANTHER" id="PTHR43394:SF1">
    <property type="entry name" value="ATP-BINDING CASSETTE SUB-FAMILY B MEMBER 10, MITOCHONDRIAL"/>
    <property type="match status" value="1"/>
</dbReference>
<dbReference type="SUPFAM" id="SSF52540">
    <property type="entry name" value="P-loop containing nucleoside triphosphate hydrolases"/>
    <property type="match status" value="1"/>
</dbReference>
<evidence type="ECO:0000259" key="8">
    <source>
        <dbReference type="PROSITE" id="PS50893"/>
    </source>
</evidence>
<dbReference type="PANTHER" id="PTHR43394">
    <property type="entry name" value="ATP-DEPENDENT PERMEASE MDL1, MITOCHONDRIAL"/>
    <property type="match status" value="1"/>
</dbReference>
<dbReference type="GO" id="GO:0016887">
    <property type="term" value="F:ATP hydrolysis activity"/>
    <property type="evidence" value="ECO:0007669"/>
    <property type="project" value="InterPro"/>
</dbReference>
<keyword evidence="4" id="KW-0067">ATP-binding</keyword>
<comment type="caution">
    <text evidence="9">The sequence shown here is derived from an EMBL/GenBank/DDBJ whole genome shotgun (WGS) entry which is preliminary data.</text>
</comment>
<keyword evidence="10" id="KW-1185">Reference proteome</keyword>
<sequence length="708" mass="79467">MRKDHHCSKKGKGVAFDSQNERPIEHHQFGVWDFYAARNPKLSYFPRSWRIEEYAGLLNDLQYLWRTVRDVGVVAWPLLCLYVAITLVKSLLPALSLWLSGQLLNIVQVAVDKRAVDTRLLTKIACGRVFCAAAEQILETASWKVSTALNGRIRRFYSAHIFHSVARLDVPTWDDPVVSAQIDAIIPKDSNTIAWGAITSIVQTWSTVVNLFSQTAVLVGVLQEQRDGFLLSMISFAGEVIMCFNLTFVGDIHGAWAATTRNNDYIRMEGLKRLISTSTHRKELVAGGLAAYLTSEYRNLVDRLGNRATDFWSAYFDHTTERVFQPMRLLRISLMELPQIVFTLRAVQQPSSIPVSLASLHLVQRTSSLFMENVSALLRQTGSVSQRLSALRKLYEAGNIVNHVADGTVPFPENEQSIRDGISLEFRGVSFQYPGSEEYALRNISFRVGHGQLCVIIGSNGSGKSTILKLVARIYDPTEGTILIDGQDIKTLRLVDLRRAMAILFQDYTHFPLSIRENIALGDPARMHDDAAIERAAHLGGASELIAHLPDGFDTYLERPVPDIFSWVSGGMMDQFGHKVVNERLRRYMNTPADHGLSGGQMQRLAVARTFMRSSSTEQGVGLLLLDEPSASLDPTAEHDLFSRLRELRGNKTMIFSTHRFGNLTRHADIILYMHDSVIMETGTHEALLKSEGSDYARLWRMQAEAFL</sequence>
<evidence type="ECO:0000256" key="3">
    <source>
        <dbReference type="ARBA" id="ARBA00022741"/>
    </source>
</evidence>
<keyword evidence="5 7" id="KW-1133">Transmembrane helix</keyword>
<evidence type="ECO:0000256" key="1">
    <source>
        <dbReference type="ARBA" id="ARBA00004141"/>
    </source>
</evidence>
<dbReference type="Pfam" id="PF00005">
    <property type="entry name" value="ABC_tran"/>
    <property type="match status" value="1"/>
</dbReference>
<dbReference type="GO" id="GO:0016020">
    <property type="term" value="C:membrane"/>
    <property type="evidence" value="ECO:0007669"/>
    <property type="project" value="UniProtKB-SubCell"/>
</dbReference>
<evidence type="ECO:0000256" key="2">
    <source>
        <dbReference type="ARBA" id="ARBA00022692"/>
    </source>
</evidence>
<evidence type="ECO:0000256" key="6">
    <source>
        <dbReference type="ARBA" id="ARBA00023136"/>
    </source>
</evidence>
<feature type="transmembrane region" description="Helical" evidence="7">
    <location>
        <begin position="73"/>
        <end position="99"/>
    </location>
</feature>
<dbReference type="GO" id="GO:0015421">
    <property type="term" value="F:ABC-type oligopeptide transporter activity"/>
    <property type="evidence" value="ECO:0007669"/>
    <property type="project" value="TreeGrafter"/>
</dbReference>
<dbReference type="SMART" id="SM00382">
    <property type="entry name" value="AAA"/>
    <property type="match status" value="1"/>
</dbReference>
<reference evidence="9" key="2">
    <citation type="journal article" date="2020" name="Nat. Commun.">
        <title>Large-scale genome sequencing of mycorrhizal fungi provides insights into the early evolution of symbiotic traits.</title>
        <authorList>
            <person name="Miyauchi S."/>
            <person name="Kiss E."/>
            <person name="Kuo A."/>
            <person name="Drula E."/>
            <person name="Kohler A."/>
            <person name="Sanchez-Garcia M."/>
            <person name="Morin E."/>
            <person name="Andreopoulos B."/>
            <person name="Barry K.W."/>
            <person name="Bonito G."/>
            <person name="Buee M."/>
            <person name="Carver A."/>
            <person name="Chen C."/>
            <person name="Cichocki N."/>
            <person name="Clum A."/>
            <person name="Culley D."/>
            <person name="Crous P.W."/>
            <person name="Fauchery L."/>
            <person name="Girlanda M."/>
            <person name="Hayes R.D."/>
            <person name="Keri Z."/>
            <person name="LaButti K."/>
            <person name="Lipzen A."/>
            <person name="Lombard V."/>
            <person name="Magnuson J."/>
            <person name="Maillard F."/>
            <person name="Murat C."/>
            <person name="Nolan M."/>
            <person name="Ohm R.A."/>
            <person name="Pangilinan J."/>
            <person name="Pereira M.F."/>
            <person name="Perotto S."/>
            <person name="Peter M."/>
            <person name="Pfister S."/>
            <person name="Riley R."/>
            <person name="Sitrit Y."/>
            <person name="Stielow J.B."/>
            <person name="Szollosi G."/>
            <person name="Zifcakova L."/>
            <person name="Stursova M."/>
            <person name="Spatafora J.W."/>
            <person name="Tedersoo L."/>
            <person name="Vaario L.M."/>
            <person name="Yamada A."/>
            <person name="Yan M."/>
            <person name="Wang P."/>
            <person name="Xu J."/>
            <person name="Bruns T."/>
            <person name="Baldrian P."/>
            <person name="Vilgalys R."/>
            <person name="Dunand C."/>
            <person name="Henrissat B."/>
            <person name="Grigoriev I.V."/>
            <person name="Hibbett D."/>
            <person name="Nagy L.G."/>
            <person name="Martin F.M."/>
        </authorList>
    </citation>
    <scope>NUCLEOTIDE SEQUENCE</scope>
    <source>
        <strain evidence="9">Prilba</strain>
    </source>
</reference>
<dbReference type="PROSITE" id="PS50893">
    <property type="entry name" value="ABC_TRANSPORTER_2"/>
    <property type="match status" value="1"/>
</dbReference>
<dbReference type="InterPro" id="IPR017871">
    <property type="entry name" value="ABC_transporter-like_CS"/>
</dbReference>
<accession>A0A9P5JYY3</accession>
<organism evidence="9 10">
    <name type="scientific">Russula ochroleuca</name>
    <dbReference type="NCBI Taxonomy" id="152965"/>
    <lineage>
        <taxon>Eukaryota</taxon>
        <taxon>Fungi</taxon>
        <taxon>Dikarya</taxon>
        <taxon>Basidiomycota</taxon>
        <taxon>Agaricomycotina</taxon>
        <taxon>Agaricomycetes</taxon>
        <taxon>Russulales</taxon>
        <taxon>Russulaceae</taxon>
        <taxon>Russula</taxon>
    </lineage>
</organism>
<reference evidence="9" key="1">
    <citation type="submission" date="2019-10" db="EMBL/GenBank/DDBJ databases">
        <authorList>
            <consortium name="DOE Joint Genome Institute"/>
            <person name="Kuo A."/>
            <person name="Miyauchi S."/>
            <person name="Kiss E."/>
            <person name="Drula E."/>
            <person name="Kohler A."/>
            <person name="Sanchez-Garcia M."/>
            <person name="Andreopoulos B."/>
            <person name="Barry K.W."/>
            <person name="Bonito G."/>
            <person name="Buee M."/>
            <person name="Carver A."/>
            <person name="Chen C."/>
            <person name="Cichocki N."/>
            <person name="Clum A."/>
            <person name="Culley D."/>
            <person name="Crous P.W."/>
            <person name="Fauchery L."/>
            <person name="Girlanda M."/>
            <person name="Hayes R."/>
            <person name="Keri Z."/>
            <person name="LaButti K."/>
            <person name="Lipzen A."/>
            <person name="Lombard V."/>
            <person name="Magnuson J."/>
            <person name="Maillard F."/>
            <person name="Morin E."/>
            <person name="Murat C."/>
            <person name="Nolan M."/>
            <person name="Ohm R."/>
            <person name="Pangilinan J."/>
            <person name="Pereira M."/>
            <person name="Perotto S."/>
            <person name="Peter M."/>
            <person name="Riley R."/>
            <person name="Sitrit Y."/>
            <person name="Stielow B."/>
            <person name="Szollosi G."/>
            <person name="Zifcakova L."/>
            <person name="Stursova M."/>
            <person name="Spatafora J.W."/>
            <person name="Tedersoo L."/>
            <person name="Vaario L.-M."/>
            <person name="Yamada A."/>
            <person name="Yan M."/>
            <person name="Wang P."/>
            <person name="Xu J."/>
            <person name="Bruns T."/>
            <person name="Baldrian P."/>
            <person name="Vilgalys R."/>
            <person name="Henrissat B."/>
            <person name="Grigoriev I.V."/>
            <person name="Hibbett D."/>
            <person name="Nagy L.G."/>
            <person name="Martin F.M."/>
        </authorList>
    </citation>
    <scope>NUCLEOTIDE SEQUENCE</scope>
    <source>
        <strain evidence="9">Prilba</strain>
    </source>
</reference>
<comment type="subcellular location">
    <subcellularLocation>
        <location evidence="1">Membrane</location>
        <topology evidence="1">Multi-pass membrane protein</topology>
    </subcellularLocation>
</comment>
<dbReference type="EMBL" id="WHVB01000019">
    <property type="protein sequence ID" value="KAF8472936.1"/>
    <property type="molecule type" value="Genomic_DNA"/>
</dbReference>
<proteinExistence type="predicted"/>
<dbReference type="OrthoDB" id="6500128at2759"/>
<dbReference type="GO" id="GO:0005524">
    <property type="term" value="F:ATP binding"/>
    <property type="evidence" value="ECO:0007669"/>
    <property type="project" value="UniProtKB-KW"/>
</dbReference>
<keyword evidence="3" id="KW-0547">Nucleotide-binding</keyword>
<dbReference type="PROSITE" id="PS00211">
    <property type="entry name" value="ABC_TRANSPORTER_1"/>
    <property type="match status" value="1"/>
</dbReference>
<dbReference type="SUPFAM" id="SSF90123">
    <property type="entry name" value="ABC transporter transmembrane region"/>
    <property type="match status" value="1"/>
</dbReference>
<dbReference type="InterPro" id="IPR036640">
    <property type="entry name" value="ABC1_TM_sf"/>
</dbReference>
<dbReference type="InterPro" id="IPR027417">
    <property type="entry name" value="P-loop_NTPase"/>
</dbReference>
<feature type="domain" description="ABC transporter" evidence="8">
    <location>
        <begin position="424"/>
        <end position="701"/>
    </location>
</feature>
<evidence type="ECO:0000256" key="7">
    <source>
        <dbReference type="SAM" id="Phobius"/>
    </source>
</evidence>
<protein>
    <submittedName>
        <fullName evidence="9">HlyB/MsbA family ABC transporter</fullName>
    </submittedName>
</protein>
<evidence type="ECO:0000313" key="10">
    <source>
        <dbReference type="Proteomes" id="UP000759537"/>
    </source>
</evidence>